<evidence type="ECO:0000313" key="2">
    <source>
        <dbReference type="EMBL" id="GER28329.1"/>
    </source>
</evidence>
<proteinExistence type="predicted"/>
<keyword evidence="3" id="KW-1185">Reference proteome</keyword>
<reference evidence="3" key="1">
    <citation type="journal article" date="2019" name="Curr. Biol.">
        <title>Genome Sequence of Striga asiatica Provides Insight into the Evolution of Plant Parasitism.</title>
        <authorList>
            <person name="Yoshida S."/>
            <person name="Kim S."/>
            <person name="Wafula E.K."/>
            <person name="Tanskanen J."/>
            <person name="Kim Y.M."/>
            <person name="Honaas L."/>
            <person name="Yang Z."/>
            <person name="Spallek T."/>
            <person name="Conn C.E."/>
            <person name="Ichihashi Y."/>
            <person name="Cheong K."/>
            <person name="Cui S."/>
            <person name="Der J.P."/>
            <person name="Gundlach H."/>
            <person name="Jiao Y."/>
            <person name="Hori C."/>
            <person name="Ishida J.K."/>
            <person name="Kasahara H."/>
            <person name="Kiba T."/>
            <person name="Kim M.S."/>
            <person name="Koo N."/>
            <person name="Laohavisit A."/>
            <person name="Lee Y.H."/>
            <person name="Lumba S."/>
            <person name="McCourt P."/>
            <person name="Mortimer J.C."/>
            <person name="Mutuku J.M."/>
            <person name="Nomura T."/>
            <person name="Sasaki-Sekimoto Y."/>
            <person name="Seto Y."/>
            <person name="Wang Y."/>
            <person name="Wakatake T."/>
            <person name="Sakakibara H."/>
            <person name="Demura T."/>
            <person name="Yamaguchi S."/>
            <person name="Yoneyama K."/>
            <person name="Manabe R.I."/>
            <person name="Nelson D.C."/>
            <person name="Schulman A.H."/>
            <person name="Timko M.P."/>
            <person name="dePamphilis C.W."/>
            <person name="Choi D."/>
            <person name="Shirasu K."/>
        </authorList>
    </citation>
    <scope>NUCLEOTIDE SEQUENCE [LARGE SCALE GENOMIC DNA]</scope>
    <source>
        <strain evidence="3">cv. UVA1</strain>
    </source>
</reference>
<protein>
    <submittedName>
        <fullName evidence="2">Uridylate kinase</fullName>
    </submittedName>
</protein>
<feature type="region of interest" description="Disordered" evidence="1">
    <location>
        <begin position="67"/>
        <end position="90"/>
    </location>
</feature>
<keyword evidence="2" id="KW-0808">Transferase</keyword>
<dbReference type="AlphaFoldDB" id="A0A5A7P6D8"/>
<dbReference type="Proteomes" id="UP000325081">
    <property type="component" value="Unassembled WGS sequence"/>
</dbReference>
<accession>A0A5A7P6D8</accession>
<dbReference type="GO" id="GO:0016301">
    <property type="term" value="F:kinase activity"/>
    <property type="evidence" value="ECO:0007669"/>
    <property type="project" value="UniProtKB-KW"/>
</dbReference>
<feature type="compositionally biased region" description="Basic residues" evidence="1">
    <location>
        <begin position="78"/>
        <end position="87"/>
    </location>
</feature>
<dbReference type="EMBL" id="BKCP01002447">
    <property type="protein sequence ID" value="GER28329.1"/>
    <property type="molecule type" value="Genomic_DNA"/>
</dbReference>
<organism evidence="2 3">
    <name type="scientific">Striga asiatica</name>
    <name type="common">Asiatic witchweed</name>
    <name type="synonym">Buchnera asiatica</name>
    <dbReference type="NCBI Taxonomy" id="4170"/>
    <lineage>
        <taxon>Eukaryota</taxon>
        <taxon>Viridiplantae</taxon>
        <taxon>Streptophyta</taxon>
        <taxon>Embryophyta</taxon>
        <taxon>Tracheophyta</taxon>
        <taxon>Spermatophyta</taxon>
        <taxon>Magnoliopsida</taxon>
        <taxon>eudicotyledons</taxon>
        <taxon>Gunneridae</taxon>
        <taxon>Pentapetalae</taxon>
        <taxon>asterids</taxon>
        <taxon>lamiids</taxon>
        <taxon>Lamiales</taxon>
        <taxon>Orobanchaceae</taxon>
        <taxon>Buchnereae</taxon>
        <taxon>Striga</taxon>
    </lineage>
</organism>
<gene>
    <name evidence="2" type="ORF">STAS_04117</name>
</gene>
<sequence>MMLRTDEMVEWNLEHTSKLIPNVSNSICEKSGTRNKATQAKRKIESQKVVKLRDLRQLRVSARRRVAACARGGGAPPARRRGRRKSSRQLNGARLDVLGGVVCRGRAGLRSSGSEWERSL</sequence>
<comment type="caution">
    <text evidence="2">The sequence shown here is derived from an EMBL/GenBank/DDBJ whole genome shotgun (WGS) entry which is preliminary data.</text>
</comment>
<keyword evidence="2" id="KW-0418">Kinase</keyword>
<name>A0A5A7P6D8_STRAF</name>
<evidence type="ECO:0000256" key="1">
    <source>
        <dbReference type="SAM" id="MobiDB-lite"/>
    </source>
</evidence>
<evidence type="ECO:0000313" key="3">
    <source>
        <dbReference type="Proteomes" id="UP000325081"/>
    </source>
</evidence>